<reference evidence="2 3" key="1">
    <citation type="submission" date="2016-10" db="EMBL/GenBank/DDBJ databases">
        <authorList>
            <person name="Varghese N."/>
            <person name="Submissions S."/>
        </authorList>
    </citation>
    <scope>NUCLEOTIDE SEQUENCE [LARGE SCALE GENOMIC DNA]</scope>
    <source>
        <strain evidence="2 3">DSM 2373</strain>
    </source>
</reference>
<accession>A0A1G9AX15</accession>
<dbReference type="NCBIfam" id="TIGR01764">
    <property type="entry name" value="excise"/>
    <property type="match status" value="1"/>
</dbReference>
<dbReference type="InterPro" id="IPR010093">
    <property type="entry name" value="SinI_DNA-bd"/>
</dbReference>
<dbReference type="Proteomes" id="UP000326500">
    <property type="component" value="Unassembled WGS sequence"/>
</dbReference>
<dbReference type="EMBL" id="FNFT01000007">
    <property type="protein sequence ID" value="SDK31782.1"/>
    <property type="molecule type" value="Genomic_DNA"/>
</dbReference>
<dbReference type="InterPro" id="IPR041657">
    <property type="entry name" value="HTH_17"/>
</dbReference>
<gene>
    <name evidence="2" type="ORF">SAMN04488571_10775</name>
</gene>
<keyword evidence="3" id="KW-1185">Reference proteome</keyword>
<sequence length="222" mass="25210">MINPPTVLQKREYIPGEICFMKKRKTQLRAPAEIWGLADPDQQRKGRQDAIDDGDLIEITRMGRDIGIMYPLAVSARAAEIMVPFPNIPQETVTENLWDILHAFRDKASTTTEEEFEFQASIYLNGLVPTLTFKATVSPGDDGEPVITIMLPDENWETIGGGCRHHAYSDRMLTVDDVASTLNFTPGRIREFIREERIPAVKCGGSWRIRRSELERIMNEGF</sequence>
<feature type="domain" description="Helix-turn-helix" evidence="1">
    <location>
        <begin position="172"/>
        <end position="220"/>
    </location>
</feature>
<evidence type="ECO:0000313" key="2">
    <source>
        <dbReference type="EMBL" id="SDK31782.1"/>
    </source>
</evidence>
<evidence type="ECO:0000259" key="1">
    <source>
        <dbReference type="Pfam" id="PF12728"/>
    </source>
</evidence>
<evidence type="ECO:0000313" key="3">
    <source>
        <dbReference type="Proteomes" id="UP000326500"/>
    </source>
</evidence>
<dbReference type="GO" id="GO:0003677">
    <property type="term" value="F:DNA binding"/>
    <property type="evidence" value="ECO:0007669"/>
    <property type="project" value="InterPro"/>
</dbReference>
<organism evidence="2 3">
    <name type="scientific">Methanoculleus thermophilus</name>
    <dbReference type="NCBI Taxonomy" id="2200"/>
    <lineage>
        <taxon>Archaea</taxon>
        <taxon>Methanobacteriati</taxon>
        <taxon>Methanobacteriota</taxon>
        <taxon>Stenosarchaea group</taxon>
        <taxon>Methanomicrobia</taxon>
        <taxon>Methanomicrobiales</taxon>
        <taxon>Methanomicrobiaceae</taxon>
        <taxon>Methanoculleus</taxon>
    </lineage>
</organism>
<dbReference type="STRING" id="2200.GCA_001571405_02013"/>
<name>A0A1G9AX15_9EURY</name>
<dbReference type="AlphaFoldDB" id="A0A1G9AX15"/>
<proteinExistence type="predicted"/>
<dbReference type="Pfam" id="PF12728">
    <property type="entry name" value="HTH_17"/>
    <property type="match status" value="1"/>
</dbReference>
<protein>
    <submittedName>
        <fullName evidence="2">DNA binding domain-containing protein, excisionase family</fullName>
    </submittedName>
</protein>